<dbReference type="Pfam" id="PF05699">
    <property type="entry name" value="Dimer_Tnp_hAT"/>
    <property type="match status" value="1"/>
</dbReference>
<dbReference type="InterPro" id="IPR008906">
    <property type="entry name" value="HATC_C_dom"/>
</dbReference>
<dbReference type="InterPro" id="IPR012337">
    <property type="entry name" value="RNaseH-like_sf"/>
</dbReference>
<comment type="caution">
    <text evidence="2">The sequence shown here is derived from an EMBL/GenBank/DDBJ whole genome shotgun (WGS) entry which is preliminary data.</text>
</comment>
<gene>
    <name evidence="2" type="ORF">FWK35_00036161</name>
</gene>
<dbReference type="OrthoDB" id="6618748at2759"/>
<evidence type="ECO:0000313" key="2">
    <source>
        <dbReference type="EMBL" id="KAF0711265.1"/>
    </source>
</evidence>
<organism evidence="2 3">
    <name type="scientific">Aphis craccivora</name>
    <name type="common">Cowpea aphid</name>
    <dbReference type="NCBI Taxonomy" id="307492"/>
    <lineage>
        <taxon>Eukaryota</taxon>
        <taxon>Metazoa</taxon>
        <taxon>Ecdysozoa</taxon>
        <taxon>Arthropoda</taxon>
        <taxon>Hexapoda</taxon>
        <taxon>Insecta</taxon>
        <taxon>Pterygota</taxon>
        <taxon>Neoptera</taxon>
        <taxon>Paraneoptera</taxon>
        <taxon>Hemiptera</taxon>
        <taxon>Sternorrhyncha</taxon>
        <taxon>Aphidomorpha</taxon>
        <taxon>Aphidoidea</taxon>
        <taxon>Aphididae</taxon>
        <taxon>Aphidini</taxon>
        <taxon>Aphis</taxon>
        <taxon>Aphis</taxon>
    </lineage>
</organism>
<dbReference type="PANTHER" id="PTHR37162:SF1">
    <property type="entry name" value="BED-TYPE DOMAIN-CONTAINING PROTEIN"/>
    <property type="match status" value="1"/>
</dbReference>
<dbReference type="SUPFAM" id="SSF53098">
    <property type="entry name" value="Ribonuclease H-like"/>
    <property type="match status" value="1"/>
</dbReference>
<dbReference type="AlphaFoldDB" id="A0A6G0VVQ6"/>
<dbReference type="PANTHER" id="PTHR37162">
    <property type="entry name" value="HAT FAMILY DIMERISATION DOMAINCONTAINING PROTEIN-RELATED"/>
    <property type="match status" value="1"/>
</dbReference>
<reference evidence="2 3" key="1">
    <citation type="submission" date="2019-08" db="EMBL/GenBank/DDBJ databases">
        <title>Whole genome of Aphis craccivora.</title>
        <authorList>
            <person name="Voronova N.V."/>
            <person name="Shulinski R.S."/>
            <person name="Bandarenka Y.V."/>
            <person name="Zhorov D.G."/>
            <person name="Warner D."/>
        </authorList>
    </citation>
    <scope>NUCLEOTIDE SEQUENCE [LARGE SCALE GENOMIC DNA]</scope>
    <source>
        <strain evidence="2">180601</strain>
        <tissue evidence="2">Whole Body</tissue>
    </source>
</reference>
<dbReference type="EMBL" id="VUJU01011324">
    <property type="protein sequence ID" value="KAF0711265.1"/>
    <property type="molecule type" value="Genomic_DNA"/>
</dbReference>
<evidence type="ECO:0000313" key="3">
    <source>
        <dbReference type="Proteomes" id="UP000478052"/>
    </source>
</evidence>
<evidence type="ECO:0000259" key="1">
    <source>
        <dbReference type="Pfam" id="PF05699"/>
    </source>
</evidence>
<keyword evidence="3" id="KW-1185">Reference proteome</keyword>
<dbReference type="Proteomes" id="UP000478052">
    <property type="component" value="Unassembled WGS sequence"/>
</dbReference>
<sequence length="688" mass="78282">MGKPQYLQKFRKEWLQDKDFKNWLLEIDINSSKARCKYCKTEINAKRFDLLTHAKSKKHLNAVGVVSTSKSISTYVKDSVASNAAAGSLSLFIAAHCSILSVDHLGVLCAKQFKTSEAALNLSLHRTKCTAIINSVLAPHFVSNLKQSIGDNYYSILIDESTDISVNKFLGITIMFLHREIGEVVSTYLSLVEIEACDAQTITNTIKQTLINKGLSLNKLVGIGTDNASVMVGVNNGVYKKLKDDVPSLILVPCVCHSLQLAVSAAAAESFPRHIDFLIKETYNWFAHSSLRQNEYKTLYKTINDGHDPLKIVKSCGTRWLSVESAISRILDQWLELKTLFSIVRFKEHCYTAEVLYNIYNDETNLVYLHFLKPILYEVQLVNKSFESNSADSTKLLSDLTNLVKSVGKKLVSPTCRENLLSCKNIESFVCSKPYMGYIFENKIKDTKMDSNAEMQLRNRCKKFLILLFKQLQQRLPHNIQILENISVLSIKNTLSLIKEPIIPLTNLMQLENDQISKIEVQWNNILNVKWIEHTNTQKFWSEVSNYRDASGSNPFSELSEFATRLLVLPWSNAEVERLFSQMNLVKTKIRNKIDTRLLDSLLTIRAGLRRHKKCCSDYELPYAVLKQIGKQEMYQKQNNIPTTFNSIQSSSSKEVPTSQTDSYDAIFSTIHISEDNEENIIDDPSWF</sequence>
<accession>A0A6G0VVQ6</accession>
<name>A0A6G0VVQ6_APHCR</name>
<feature type="domain" description="HAT C-terminal dimerisation" evidence="1">
    <location>
        <begin position="553"/>
        <end position="606"/>
    </location>
</feature>
<proteinExistence type="predicted"/>
<protein>
    <submittedName>
        <fullName evidence="2">DUF4371 domain-containing protein</fullName>
    </submittedName>
</protein>
<dbReference type="GO" id="GO:0046983">
    <property type="term" value="F:protein dimerization activity"/>
    <property type="evidence" value="ECO:0007669"/>
    <property type="project" value="InterPro"/>
</dbReference>